<dbReference type="AlphaFoldDB" id="A0A0C3PHA3"/>
<accession>A0A0C3PHA3</accession>
<sequence length="309" mass="34973">MLCSCLWKYPLGLAGHMAEAFRHCKFKFSSMFSRPPSSFLGRSSLAWPPSVSSSLKILFILVLVTSWLALLGPMILLMVARPFIDIRGLQPRIHPPDIIICNLLQNTPHHLSFVLRLGNGPTPWFRLYQYLCPNLLASHLATTLAFSEAPYQLRIIPVSSLKSCVELETSDPLLFENTNKNRNKNKKGLVPISSFSRLSHARPRSTCTFYSFSCVFSRCPSRLRLFLALRHPRISSRRFRSAHPIRLPSSSSYVLSRSFHPLNLHTPPTFSSTSRSWRTVPCRARLPTVSPGCGLTSQQCHDLLWQDAL</sequence>
<dbReference type="HOGENOM" id="CLU_900495_0_0_1"/>
<evidence type="ECO:0000256" key="1">
    <source>
        <dbReference type="SAM" id="Phobius"/>
    </source>
</evidence>
<reference evidence="2 3" key="1">
    <citation type="journal article" date="2014" name="PLoS Genet.">
        <title>Analysis of the Phlebiopsis gigantea genome, transcriptome and secretome provides insight into its pioneer colonization strategies of wood.</title>
        <authorList>
            <person name="Hori C."/>
            <person name="Ishida T."/>
            <person name="Igarashi K."/>
            <person name="Samejima M."/>
            <person name="Suzuki H."/>
            <person name="Master E."/>
            <person name="Ferreira P."/>
            <person name="Ruiz-Duenas F.J."/>
            <person name="Held B."/>
            <person name="Canessa P."/>
            <person name="Larrondo L.F."/>
            <person name="Schmoll M."/>
            <person name="Druzhinina I.S."/>
            <person name="Kubicek C.P."/>
            <person name="Gaskell J.A."/>
            <person name="Kersten P."/>
            <person name="St John F."/>
            <person name="Glasner J."/>
            <person name="Sabat G."/>
            <person name="Splinter BonDurant S."/>
            <person name="Syed K."/>
            <person name="Yadav J."/>
            <person name="Mgbeahuruike A.C."/>
            <person name="Kovalchuk A."/>
            <person name="Asiegbu F.O."/>
            <person name="Lackner G."/>
            <person name="Hoffmeister D."/>
            <person name="Rencoret J."/>
            <person name="Gutierrez A."/>
            <person name="Sun H."/>
            <person name="Lindquist E."/>
            <person name="Barry K."/>
            <person name="Riley R."/>
            <person name="Grigoriev I.V."/>
            <person name="Henrissat B."/>
            <person name="Kues U."/>
            <person name="Berka R.M."/>
            <person name="Martinez A.T."/>
            <person name="Covert S.F."/>
            <person name="Blanchette R.A."/>
            <person name="Cullen D."/>
        </authorList>
    </citation>
    <scope>NUCLEOTIDE SEQUENCE [LARGE SCALE GENOMIC DNA]</scope>
    <source>
        <strain evidence="2 3">11061_1 CR5-6</strain>
    </source>
</reference>
<dbReference type="EMBL" id="KN840548">
    <property type="protein sequence ID" value="KIP05253.1"/>
    <property type="molecule type" value="Genomic_DNA"/>
</dbReference>
<dbReference type="Proteomes" id="UP000053257">
    <property type="component" value="Unassembled WGS sequence"/>
</dbReference>
<evidence type="ECO:0000313" key="2">
    <source>
        <dbReference type="EMBL" id="KIP05253.1"/>
    </source>
</evidence>
<organism evidence="2 3">
    <name type="scientific">Phlebiopsis gigantea (strain 11061_1 CR5-6)</name>
    <name type="common">White-rot fungus</name>
    <name type="synonym">Peniophora gigantea</name>
    <dbReference type="NCBI Taxonomy" id="745531"/>
    <lineage>
        <taxon>Eukaryota</taxon>
        <taxon>Fungi</taxon>
        <taxon>Dikarya</taxon>
        <taxon>Basidiomycota</taxon>
        <taxon>Agaricomycotina</taxon>
        <taxon>Agaricomycetes</taxon>
        <taxon>Polyporales</taxon>
        <taxon>Phanerochaetaceae</taxon>
        <taxon>Phlebiopsis</taxon>
    </lineage>
</organism>
<keyword evidence="1" id="KW-1133">Transmembrane helix</keyword>
<protein>
    <submittedName>
        <fullName evidence="2">Uncharacterized protein</fullName>
    </submittedName>
</protein>
<keyword evidence="1" id="KW-0812">Transmembrane</keyword>
<evidence type="ECO:0000313" key="3">
    <source>
        <dbReference type="Proteomes" id="UP000053257"/>
    </source>
</evidence>
<keyword evidence="3" id="KW-1185">Reference proteome</keyword>
<keyword evidence="1" id="KW-0472">Membrane</keyword>
<gene>
    <name evidence="2" type="ORF">PHLGIDRAFT_161745</name>
</gene>
<feature type="transmembrane region" description="Helical" evidence="1">
    <location>
        <begin position="57"/>
        <end position="80"/>
    </location>
</feature>
<name>A0A0C3PHA3_PHLG1</name>
<proteinExistence type="predicted"/>